<feature type="transmembrane region" description="Helical" evidence="1">
    <location>
        <begin position="77"/>
        <end position="92"/>
    </location>
</feature>
<feature type="transmembrane region" description="Helical" evidence="1">
    <location>
        <begin position="112"/>
        <end position="130"/>
    </location>
</feature>
<evidence type="ECO:0000313" key="2">
    <source>
        <dbReference type="EMBL" id="MBB3891502.1"/>
    </source>
</evidence>
<dbReference type="Pfam" id="PF09945">
    <property type="entry name" value="DUF2177"/>
    <property type="match status" value="1"/>
</dbReference>
<dbReference type="InterPro" id="IPR018687">
    <property type="entry name" value="DUF2177_membr"/>
</dbReference>
<comment type="caution">
    <text evidence="2">The sequence shown here is derived from an EMBL/GenBank/DDBJ whole genome shotgun (WGS) entry which is preliminary data.</text>
</comment>
<protein>
    <submittedName>
        <fullName evidence="2">Putative membrane protein</fullName>
    </submittedName>
</protein>
<dbReference type="RefSeq" id="WP_183772544.1">
    <property type="nucleotide sequence ID" value="NZ_JACIDK010000003.1"/>
</dbReference>
<name>A0A840A233_9CAUL</name>
<organism evidence="2 3">
    <name type="scientific">Phenylobacterium haematophilum</name>
    <dbReference type="NCBI Taxonomy" id="98513"/>
    <lineage>
        <taxon>Bacteria</taxon>
        <taxon>Pseudomonadati</taxon>
        <taxon>Pseudomonadota</taxon>
        <taxon>Alphaproteobacteria</taxon>
        <taxon>Caulobacterales</taxon>
        <taxon>Caulobacteraceae</taxon>
        <taxon>Phenylobacterium</taxon>
    </lineage>
</organism>
<keyword evidence="3" id="KW-1185">Reference proteome</keyword>
<evidence type="ECO:0000256" key="1">
    <source>
        <dbReference type="SAM" id="Phobius"/>
    </source>
</evidence>
<dbReference type="AlphaFoldDB" id="A0A840A233"/>
<keyword evidence="1" id="KW-0812">Transmembrane</keyword>
<proteinExistence type="predicted"/>
<accession>A0A840A233</accession>
<dbReference type="EMBL" id="JACIDK010000003">
    <property type="protein sequence ID" value="MBB3891502.1"/>
    <property type="molecule type" value="Genomic_DNA"/>
</dbReference>
<feature type="transmembrane region" description="Helical" evidence="1">
    <location>
        <begin position="44"/>
        <end position="65"/>
    </location>
</feature>
<reference evidence="2 3" key="1">
    <citation type="submission" date="2020-08" db="EMBL/GenBank/DDBJ databases">
        <title>Genomic Encyclopedia of Type Strains, Phase IV (KMG-IV): sequencing the most valuable type-strain genomes for metagenomic binning, comparative biology and taxonomic classification.</title>
        <authorList>
            <person name="Goeker M."/>
        </authorList>
    </citation>
    <scope>NUCLEOTIDE SEQUENCE [LARGE SCALE GENOMIC DNA]</scope>
    <source>
        <strain evidence="2 3">DSM 21793</strain>
    </source>
</reference>
<keyword evidence="1" id="KW-1133">Transmembrane helix</keyword>
<keyword evidence="1" id="KW-0472">Membrane</keyword>
<gene>
    <name evidence="2" type="ORF">GGQ61_002230</name>
</gene>
<dbReference type="Proteomes" id="UP000530564">
    <property type="component" value="Unassembled WGS sequence"/>
</dbReference>
<evidence type="ECO:0000313" key="3">
    <source>
        <dbReference type="Proteomes" id="UP000530564"/>
    </source>
</evidence>
<sequence>MIPLLSAYLAAGAAFAVVDAIWLTQVGPRLYRPALDAVLAERFDLTAAIVFYLVYIAGVVALAVLPAAREGAGLSRAALNGAMLGFVAYATYDLTNQATLKVWSWKITLADIAWGTFLTACAAAAGYAAWRWASARG</sequence>